<keyword evidence="1" id="KW-0812">Transmembrane</keyword>
<comment type="caution">
    <text evidence="2">The sequence shown here is derived from an EMBL/GenBank/DDBJ whole genome shotgun (WGS) entry which is preliminary data.</text>
</comment>
<gene>
    <name evidence="2" type="ORF">B1A_13434</name>
</gene>
<reference evidence="2" key="2">
    <citation type="journal article" date="2014" name="ISME J.">
        <title>Microbial stratification in low pH oxic and suboxic macroscopic growths along an acid mine drainage.</title>
        <authorList>
            <person name="Mendez-Garcia C."/>
            <person name="Mesa V."/>
            <person name="Sprenger R.R."/>
            <person name="Richter M."/>
            <person name="Diez M.S."/>
            <person name="Solano J."/>
            <person name="Bargiela R."/>
            <person name="Golyshina O.V."/>
            <person name="Manteca A."/>
            <person name="Ramos J.L."/>
            <person name="Gallego J.R."/>
            <person name="Llorente I."/>
            <person name="Martins Dos Santos V.A."/>
            <person name="Jensen O.N."/>
            <person name="Pelaez A.I."/>
            <person name="Sanchez J."/>
            <person name="Ferrer M."/>
        </authorList>
    </citation>
    <scope>NUCLEOTIDE SEQUENCE</scope>
</reference>
<organism evidence="2">
    <name type="scientific">mine drainage metagenome</name>
    <dbReference type="NCBI Taxonomy" id="410659"/>
    <lineage>
        <taxon>unclassified sequences</taxon>
        <taxon>metagenomes</taxon>
        <taxon>ecological metagenomes</taxon>
    </lineage>
</organism>
<name>T1B8D9_9ZZZZ</name>
<feature type="non-terminal residue" evidence="2">
    <location>
        <position position="1"/>
    </location>
</feature>
<feature type="transmembrane region" description="Helical" evidence="1">
    <location>
        <begin position="20"/>
        <end position="39"/>
    </location>
</feature>
<keyword evidence="1" id="KW-0472">Membrane</keyword>
<proteinExistence type="predicted"/>
<evidence type="ECO:0000256" key="1">
    <source>
        <dbReference type="SAM" id="Phobius"/>
    </source>
</evidence>
<evidence type="ECO:0000313" key="2">
    <source>
        <dbReference type="EMBL" id="EQD50480.1"/>
    </source>
</evidence>
<dbReference type="EMBL" id="AUZX01009826">
    <property type="protein sequence ID" value="EQD50480.1"/>
    <property type="molecule type" value="Genomic_DNA"/>
</dbReference>
<keyword evidence="1" id="KW-1133">Transmembrane helix</keyword>
<protein>
    <submittedName>
        <fullName evidence="2">Uncharacterized protein</fullName>
    </submittedName>
</protein>
<dbReference type="AlphaFoldDB" id="T1B8D9"/>
<sequence length="127" mass="15071">RHEQLKSVLQVRPVMLKNHLRIEAFLFLYFLALMTEALIERDIRARMRTLGIKKLPLYPEERPCAAPTTERLFELFADLRRHRLVDETGRVYQRFYDKLTEPQRTVLRLFKLSAQEYLSAAEEPPAA</sequence>
<accession>T1B8D9</accession>
<reference evidence="2" key="1">
    <citation type="submission" date="2013-08" db="EMBL/GenBank/DDBJ databases">
        <authorList>
            <person name="Mendez C."/>
            <person name="Richter M."/>
            <person name="Ferrer M."/>
            <person name="Sanchez J."/>
        </authorList>
    </citation>
    <scope>NUCLEOTIDE SEQUENCE</scope>
</reference>